<dbReference type="InterPro" id="IPR023707">
    <property type="entry name" value="OM_assembly_BamA"/>
</dbReference>
<evidence type="ECO:0000256" key="8">
    <source>
        <dbReference type="HAMAP-Rule" id="MF_01430"/>
    </source>
</evidence>
<dbReference type="InterPro" id="IPR034746">
    <property type="entry name" value="POTRA"/>
</dbReference>
<evidence type="ECO:0000256" key="7">
    <source>
        <dbReference type="ARBA" id="ARBA00023237"/>
    </source>
</evidence>
<evidence type="ECO:0000256" key="5">
    <source>
        <dbReference type="ARBA" id="ARBA00022737"/>
    </source>
</evidence>
<feature type="signal peptide" evidence="8">
    <location>
        <begin position="1"/>
        <end position="37"/>
    </location>
</feature>
<evidence type="ECO:0000313" key="11">
    <source>
        <dbReference type="EMBL" id="MBR1137235.1"/>
    </source>
</evidence>
<dbReference type="Gene3D" id="2.40.160.50">
    <property type="entry name" value="membrane protein fhac: a member of the omp85/tpsb transporter family"/>
    <property type="match status" value="1"/>
</dbReference>
<evidence type="ECO:0000256" key="9">
    <source>
        <dbReference type="NCBIfam" id="TIGR03303"/>
    </source>
</evidence>
<feature type="domain" description="POTRA" evidence="10">
    <location>
        <begin position="358"/>
        <end position="431"/>
    </location>
</feature>
<feature type="domain" description="POTRA" evidence="10">
    <location>
        <begin position="185"/>
        <end position="273"/>
    </location>
</feature>
<dbReference type="InterPro" id="IPR000184">
    <property type="entry name" value="Bac_surfAg_D15"/>
</dbReference>
<comment type="subcellular location">
    <subcellularLocation>
        <location evidence="8">Cell outer membrane</location>
    </subcellularLocation>
    <subcellularLocation>
        <location evidence="1">Membrane</location>
    </subcellularLocation>
</comment>
<keyword evidence="3 8" id="KW-0812">Transmembrane</keyword>
<dbReference type="Proteomes" id="UP001314635">
    <property type="component" value="Unassembled WGS sequence"/>
</dbReference>
<reference evidence="12" key="1">
    <citation type="journal article" date="2021" name="ISME J.">
        <title>Evolutionary origin and ecological implication of a unique nif island in free-living Bradyrhizobium lineages.</title>
        <authorList>
            <person name="Tao J."/>
        </authorList>
    </citation>
    <scope>NUCLEOTIDE SEQUENCE [LARGE SCALE GENOMIC DNA]</scope>
    <source>
        <strain evidence="12">SZCCT0094</strain>
    </source>
</reference>
<sequence length="776" mass="84091" precursor="true">MTADNSGRTGRRGLDAVRKHLLPVAVLVLISAISAHAATETVAVLGNRRIDADTVRAYFHADANGHYDAAALDSGLKSLVATGLFEDVRIDRADGRIAVRVSEAKVLDRVAFEGNKKVKDAELSAAVQSKPRAGLQRATVQGDVARIIEAYHRVGRDDVRVVPEIIDRGNERVDLVFTITEGKKTPVRSVRFIGNHAYGARQLQAVIKTSATHLLSFVTGGDVYDPDRINADREQLRQYYRNHGYADAEVTSVNVDYDRATSGFDVTFAIEEGPPYRFGAIELSCNVPELNCERLRSLLLAQEGDVFDDGKLVKTTEAVTAELGRIGFPFAQVEPVILRNPTAHLAGVRFQVDQGRRTYVERIEIHGNSRTRDDVVRREFDFSEGDAYNKTLIDRAERRLRNLNYFKTVKISSTQGSSRDRVVLDVEVVDQATGDFNVSGGYSNTDGLLAEVKIGDRNVLGTGNTAQAAFTYGQFARGANLSFTSPYALGRTTPGIELFARQSAATTFQAFGSNTYGAALTLGMPVSEQTAILWRYSLYDQNVVLSPGTNPAAVSPAVRQAAAAGRQLVSQLGHTVTYSTLDNNKIPTNGIRSQLSQDLAGLGGDVRFLRTTEDVRYYRSINNDLTGMVRAQGGYITGWGGRQAPLLNSFFGGPTMVRGFAPGGFGPRDLTAGSTRDNVGGSVYWATTAELQSNIPGLPQEYGLRASAFVDAGTVFGYRGPTQNLQVANKNVIRSSVGVGMTWASPFGPLTVDYAVPLSKAAYDVVQPLRFSAGGF</sequence>
<dbReference type="NCBIfam" id="TIGR03303">
    <property type="entry name" value="OM_YaeT"/>
    <property type="match status" value="1"/>
</dbReference>
<dbReference type="PANTHER" id="PTHR12815">
    <property type="entry name" value="SORTING AND ASSEMBLY MACHINERY SAMM50 PROTEIN FAMILY MEMBER"/>
    <property type="match status" value="1"/>
</dbReference>
<name>A0ABS5G7D1_9BRAD</name>
<gene>
    <name evidence="8 11" type="primary">bamA</name>
    <name evidence="11" type="ORF">JQ619_15785</name>
</gene>
<dbReference type="RefSeq" id="WP_172239964.1">
    <property type="nucleotide sequence ID" value="NZ_JABFDP010000024.1"/>
</dbReference>
<dbReference type="InterPro" id="IPR039910">
    <property type="entry name" value="D15-like"/>
</dbReference>
<comment type="function">
    <text evidence="8">Part of the outer membrane protein assembly complex, which is involved in assembly and insertion of beta-barrel proteins into the outer membrane.</text>
</comment>
<dbReference type="Pfam" id="PF01103">
    <property type="entry name" value="Omp85"/>
    <property type="match status" value="1"/>
</dbReference>
<evidence type="ECO:0000313" key="12">
    <source>
        <dbReference type="Proteomes" id="UP001314635"/>
    </source>
</evidence>
<evidence type="ECO:0000256" key="3">
    <source>
        <dbReference type="ARBA" id="ARBA00022692"/>
    </source>
</evidence>
<keyword evidence="7 8" id="KW-0998">Cell outer membrane</keyword>
<proteinExistence type="inferred from homology"/>
<dbReference type="EMBL" id="JAFCLK010000013">
    <property type="protein sequence ID" value="MBR1137235.1"/>
    <property type="molecule type" value="Genomic_DNA"/>
</dbReference>
<comment type="caution">
    <text evidence="11">The sequence shown here is derived from an EMBL/GenBank/DDBJ whole genome shotgun (WGS) entry which is preliminary data.</text>
</comment>
<feature type="chain" id="PRO_5044932297" description="Outer membrane protein assembly factor BamA" evidence="8">
    <location>
        <begin position="38"/>
        <end position="776"/>
    </location>
</feature>
<dbReference type="PIRSF" id="PIRSF006076">
    <property type="entry name" value="OM_assembly_OMP85"/>
    <property type="match status" value="1"/>
</dbReference>
<dbReference type="HAMAP" id="MF_01430">
    <property type="entry name" value="OM_assembly_BamA"/>
    <property type="match status" value="1"/>
</dbReference>
<accession>A0ABS5G7D1</accession>
<feature type="domain" description="POTRA" evidence="10">
    <location>
        <begin position="105"/>
        <end position="182"/>
    </location>
</feature>
<dbReference type="Pfam" id="PF07244">
    <property type="entry name" value="POTRA"/>
    <property type="match status" value="4"/>
</dbReference>
<dbReference type="PROSITE" id="PS51779">
    <property type="entry name" value="POTRA"/>
    <property type="match status" value="3"/>
</dbReference>
<evidence type="ECO:0000256" key="1">
    <source>
        <dbReference type="ARBA" id="ARBA00004370"/>
    </source>
</evidence>
<comment type="subunit">
    <text evidence="8">Part of the Bam complex.</text>
</comment>
<keyword evidence="2 8" id="KW-1134">Transmembrane beta strand</keyword>
<dbReference type="PANTHER" id="PTHR12815:SF23">
    <property type="entry name" value="OUTER MEMBRANE PROTEIN ASSEMBLY FACTOR BAMA"/>
    <property type="match status" value="1"/>
</dbReference>
<evidence type="ECO:0000256" key="2">
    <source>
        <dbReference type="ARBA" id="ARBA00022452"/>
    </source>
</evidence>
<keyword evidence="5 8" id="KW-0677">Repeat</keyword>
<dbReference type="Gene3D" id="3.10.20.310">
    <property type="entry name" value="membrane protein fhac"/>
    <property type="match status" value="5"/>
</dbReference>
<evidence type="ECO:0000256" key="6">
    <source>
        <dbReference type="ARBA" id="ARBA00023136"/>
    </source>
</evidence>
<protein>
    <recommendedName>
        <fullName evidence="8 9">Outer membrane protein assembly factor BamA</fullName>
    </recommendedName>
</protein>
<evidence type="ECO:0000256" key="4">
    <source>
        <dbReference type="ARBA" id="ARBA00022729"/>
    </source>
</evidence>
<keyword evidence="12" id="KW-1185">Reference proteome</keyword>
<organism evidence="11 12">
    <name type="scientific">Bradyrhizobium denitrificans</name>
    <dbReference type="NCBI Taxonomy" id="2734912"/>
    <lineage>
        <taxon>Bacteria</taxon>
        <taxon>Pseudomonadati</taxon>
        <taxon>Pseudomonadota</taxon>
        <taxon>Alphaproteobacteria</taxon>
        <taxon>Hyphomicrobiales</taxon>
        <taxon>Nitrobacteraceae</taxon>
        <taxon>Bradyrhizobium</taxon>
    </lineage>
</organism>
<evidence type="ECO:0000259" key="10">
    <source>
        <dbReference type="PROSITE" id="PS51779"/>
    </source>
</evidence>
<keyword evidence="6 8" id="KW-0472">Membrane</keyword>
<keyword evidence="4 8" id="KW-0732">Signal</keyword>
<comment type="similarity">
    <text evidence="8">Belongs to the BamA family.</text>
</comment>
<dbReference type="InterPro" id="IPR010827">
    <property type="entry name" value="BamA/TamA_POTRA"/>
</dbReference>